<evidence type="ECO:0000313" key="7">
    <source>
        <dbReference type="RefSeq" id="XP_022333837.1"/>
    </source>
</evidence>
<dbReference type="CDD" id="cd17724">
    <property type="entry name" value="BRCT_p53bp1_rpt2"/>
    <property type="match status" value="1"/>
</dbReference>
<sequence>MEADDSDSVSVEYDFETQPGSVGFMVQDSQSESQRRSTEDVDVMQIWPALQQEGGHEEIKKSSKSCLTSVMDTSGDEQKPADPVQVLATETELSESEMENEVTVIEKPEKSYQGIHGVEENQSAKNSGKSPSRTLFRSLSPQDMFENEEEEGEVCTPAGFVGSLHLSNQAMLVPETTESDDPLPSTPEELVGLPRIIPSSPTDGSFQEGEKVEDETTEDPSYYDPKEDSTLADEVTVIKKHKKSDEPDLSEKESPRSSIDKTEIKEGRVQSESVQYDPKKETTLAASSNDQQSLHLHYSETQKSSHPQHQENTTDSVQVVGAEFMDVISIKSTDGSEIDQVPESQELSLRLTPSQSDKSGRGTDTEVTGHQQTKERLPMVKSQDLVTERQVTVSTKQTFLYRSQPAKLDRNQEVDIGHLRVIPTEAASKDEGKLMASESERFALSLPKDGELLHPKASSGKSSKSGNSQSSIRKGSQSLAGTPGKRSEVSQSKGTPSRSRTVERDFHSQKSRNEDTGESPGQRLGQQATKNDQSLKSTSPVPGALELESQASNRSFSLLRPEMESGIIRESEDTQHNVFKRTLSGKESPRKRLIHEDSDDEVTIIRKPKKPRSMTQHSSEGHRSPTEKSQQLSQPHLPGTPNTPEVEKSAEIADEGTAHRIPIRKIPSISSEGSQAIRKIPSISSEGSQVKGSLHKKTSVSTEGGYQASIEEDQSMSYITEQGPVTEGHDPKLTESLIAIPVNIPEQADMIPIAYVESEASMVTVHKKQKKKPLPIVQTPVSGKKRRCLTKLRTGSRIKRGSSPRDTQPRTPTLASAPTIIVPTTSSTSGEESSHIDVLRPHCQAGGSTIILSPPLTRATSLESVLSRRPVMSTSETPTNRPTKVRSSKTEPRFKVPVRTELDRSPSLDQQPGTSQDIERKTIVIKIKQFEVRTEVVEIIRHGKVVSRSEKEIAKEPVTVKVQTFQEMEALSPGTFSSSSAGSSLASGYLGDISSSLSRSGSSNVPSLSDHDIPLTQPSTISLEASSVEVSEVVSPAVVNREPAEGAVRQQVSGVTPAPQSTPAPARSDTFTTNVSTGFVVTSTVTPADVPPTSTGAQEQNRMERLRLASSEEVSSEVPFQDEQNLTATSETTGVGLVRTEPIKDSRIMAKWKDGYYYPGVILKVDGTRYHVKFDDGDSRYVRHSEVLPIERLPLGQPVMVQSQDGYFDAGLIVGQVKKGGVFQYSVEKDSGEQRLFSNSDVILSVDQANLLLTDLPTSPEKTVPLVEPNPAKISLDNLVDGKRRAGSKYSHNDESESKVKAKPTASDKPSTSKGRDWKDGGEEEELTKGPSTRGGKRKIPPLPQQATSTPTPKEKGRGARKPVDPESTPLYPEVSVDFSPIEPRRSPRKARHGLFDKEKKPRSAAPFSGLVFLLTYVEKSRNLREEEKSLLKNPDLTSDDSSTEHIDDEETPFDKQDIITKIQSGGGVVLDKFDEAAIANARQCFLISNSYQRTIKYFQCLAAAIPCVSHLWIRDSFNEGVLLDYKAYKLQAGVSIEKRKIMEWSNKKGDLRGLSVFVASSHMKFQEEWSLILKLAGCQVLPKLPPVYSDTPVNVIVTDLTCPKIVLRRSKNSRIPLVASEWVMQCLINGRRLDYTGHPRYNYDFHS</sequence>
<name>A0A8B8E209_CRAVI</name>
<feature type="compositionally biased region" description="Basic and acidic residues" evidence="4">
    <location>
        <begin position="1353"/>
        <end position="1365"/>
    </location>
</feature>
<dbReference type="GeneID" id="111130869"/>
<dbReference type="SMART" id="SM00292">
    <property type="entry name" value="BRCT"/>
    <property type="match status" value="2"/>
</dbReference>
<dbReference type="Proteomes" id="UP000694844">
    <property type="component" value="Chromosome 4"/>
</dbReference>
<feature type="region of interest" description="Disordered" evidence="4">
    <location>
        <begin position="331"/>
        <end position="383"/>
    </location>
</feature>
<dbReference type="GO" id="GO:0045944">
    <property type="term" value="P:positive regulation of transcription by RNA polymerase II"/>
    <property type="evidence" value="ECO:0007669"/>
    <property type="project" value="TreeGrafter"/>
</dbReference>
<comment type="subcellular location">
    <subcellularLocation>
        <location evidence="1">Nucleus</location>
    </subcellularLocation>
</comment>
<feature type="compositionally biased region" description="Basic and acidic residues" evidence="4">
    <location>
        <begin position="561"/>
        <end position="575"/>
    </location>
</feature>
<feature type="compositionally biased region" description="Low complexity" evidence="4">
    <location>
        <begin position="458"/>
        <end position="471"/>
    </location>
</feature>
<feature type="region of interest" description="Disordered" evidence="4">
    <location>
        <begin position="422"/>
        <end position="663"/>
    </location>
</feature>
<dbReference type="SUPFAM" id="SSF52113">
    <property type="entry name" value="BRCT domain"/>
    <property type="match status" value="2"/>
</dbReference>
<feature type="compositionally biased region" description="Polar residues" evidence="4">
    <location>
        <begin position="872"/>
        <end position="882"/>
    </location>
</feature>
<feature type="compositionally biased region" description="Basic and acidic residues" evidence="4">
    <location>
        <begin position="243"/>
        <end position="269"/>
    </location>
</feature>
<keyword evidence="2" id="KW-0227">DNA damage</keyword>
<dbReference type="CDD" id="cd17745">
    <property type="entry name" value="BRCT_p53bp1_rpt1"/>
    <property type="match status" value="1"/>
</dbReference>
<dbReference type="Gene3D" id="2.30.30.140">
    <property type="match status" value="1"/>
</dbReference>
<feature type="compositionally biased region" description="Basic and acidic residues" evidence="4">
    <location>
        <begin position="500"/>
        <end position="515"/>
    </location>
</feature>
<dbReference type="InterPro" id="IPR036420">
    <property type="entry name" value="BRCT_dom_sf"/>
</dbReference>
<dbReference type="InterPro" id="IPR014722">
    <property type="entry name" value="Rib_uL2_dom2"/>
</dbReference>
<dbReference type="GO" id="GO:0000077">
    <property type="term" value="P:DNA damage checkpoint signaling"/>
    <property type="evidence" value="ECO:0007669"/>
    <property type="project" value="TreeGrafter"/>
</dbReference>
<dbReference type="PANTHER" id="PTHR15321:SF3">
    <property type="entry name" value="TP53-BINDING PROTEIN 1"/>
    <property type="match status" value="1"/>
</dbReference>
<evidence type="ECO:0000256" key="4">
    <source>
        <dbReference type="SAM" id="MobiDB-lite"/>
    </source>
</evidence>
<keyword evidence="3" id="KW-0539">Nucleus</keyword>
<feature type="region of interest" description="Disordered" evidence="4">
    <location>
        <begin position="20"/>
        <end position="83"/>
    </location>
</feature>
<dbReference type="SMART" id="SM00333">
    <property type="entry name" value="TUDOR"/>
    <property type="match status" value="1"/>
</dbReference>
<feature type="compositionally biased region" description="Polar residues" evidence="4">
    <location>
        <begin position="1050"/>
        <end position="1063"/>
    </location>
</feature>
<feature type="compositionally biased region" description="Polar residues" evidence="4">
    <location>
        <begin position="489"/>
        <end position="499"/>
    </location>
</feature>
<dbReference type="InterPro" id="IPR015125">
    <property type="entry name" value="53-BP1_Tudor"/>
</dbReference>
<accession>A0A8B8E209</accession>
<gene>
    <name evidence="7 8" type="primary">LOC111130869</name>
</gene>
<dbReference type="InterPro" id="IPR001357">
    <property type="entry name" value="BRCT_dom"/>
</dbReference>
<feature type="compositionally biased region" description="Polar residues" evidence="4">
    <location>
        <begin position="120"/>
        <end position="141"/>
    </location>
</feature>
<proteinExistence type="predicted"/>
<reference evidence="7 8" key="1">
    <citation type="submission" date="2025-04" db="UniProtKB">
        <authorList>
            <consortium name="RefSeq"/>
        </authorList>
    </citation>
    <scope>IDENTIFICATION</scope>
    <source>
        <tissue evidence="7 8">Whole sample</tissue>
    </source>
</reference>
<feature type="region of interest" description="Disordered" evidence="4">
    <location>
        <begin position="171"/>
        <end position="315"/>
    </location>
</feature>
<dbReference type="SUPFAM" id="SSF63748">
    <property type="entry name" value="Tudor/PWWP/MBT"/>
    <property type="match status" value="2"/>
</dbReference>
<evidence type="ECO:0000259" key="5">
    <source>
        <dbReference type="PROSITE" id="PS50172"/>
    </source>
</evidence>
<dbReference type="GO" id="GO:0005634">
    <property type="term" value="C:nucleus"/>
    <property type="evidence" value="ECO:0007669"/>
    <property type="project" value="UniProtKB-SubCell"/>
</dbReference>
<feature type="region of interest" description="Disordered" evidence="4">
    <location>
        <begin position="681"/>
        <end position="705"/>
    </location>
</feature>
<dbReference type="Pfam" id="PF09038">
    <property type="entry name" value="53-BP1_Tudor"/>
    <property type="match status" value="1"/>
</dbReference>
<dbReference type="Gene3D" id="2.30.30.30">
    <property type="match status" value="1"/>
</dbReference>
<feature type="domain" description="BRCT" evidence="5">
    <location>
        <begin position="1547"/>
        <end position="1641"/>
    </location>
</feature>
<organism evidence="6 8">
    <name type="scientific">Crassostrea virginica</name>
    <name type="common">Eastern oyster</name>
    <dbReference type="NCBI Taxonomy" id="6565"/>
    <lineage>
        <taxon>Eukaryota</taxon>
        <taxon>Metazoa</taxon>
        <taxon>Spiralia</taxon>
        <taxon>Lophotrochozoa</taxon>
        <taxon>Mollusca</taxon>
        <taxon>Bivalvia</taxon>
        <taxon>Autobranchia</taxon>
        <taxon>Pteriomorphia</taxon>
        <taxon>Ostreida</taxon>
        <taxon>Ostreoidea</taxon>
        <taxon>Ostreidae</taxon>
        <taxon>Crassostrea</taxon>
    </lineage>
</organism>
<dbReference type="OrthoDB" id="129353at2759"/>
<dbReference type="GO" id="GO:0042393">
    <property type="term" value="F:histone binding"/>
    <property type="evidence" value="ECO:0007669"/>
    <property type="project" value="TreeGrafter"/>
</dbReference>
<keyword evidence="6" id="KW-1185">Reference proteome</keyword>
<dbReference type="InterPro" id="IPR047252">
    <property type="entry name" value="TP53BP1-like"/>
</dbReference>
<evidence type="ECO:0000256" key="2">
    <source>
        <dbReference type="ARBA" id="ARBA00022763"/>
    </source>
</evidence>
<dbReference type="InterPro" id="IPR047250">
    <property type="entry name" value="BRCT_p53bp1-like_rpt2"/>
</dbReference>
<feature type="compositionally biased region" description="Polar residues" evidence="4">
    <location>
        <begin position="804"/>
        <end position="816"/>
    </location>
</feature>
<feature type="compositionally biased region" description="Basic and acidic residues" evidence="4">
    <location>
        <begin position="427"/>
        <end position="441"/>
    </location>
</feature>
<dbReference type="InterPro" id="IPR047249">
    <property type="entry name" value="BRCT_p53bp1-like_rpt1"/>
</dbReference>
<dbReference type="Gene3D" id="3.40.50.10190">
    <property type="entry name" value="BRCT domain"/>
    <property type="match status" value="2"/>
</dbReference>
<feature type="region of interest" description="Disordered" evidence="4">
    <location>
        <begin position="861"/>
        <end position="893"/>
    </location>
</feature>
<feature type="region of interest" description="Disordered" evidence="4">
    <location>
        <begin position="1044"/>
        <end position="1071"/>
    </location>
</feature>
<protein>
    <submittedName>
        <fullName evidence="7 8">TP53-binding protein 1-like isoform X1</fullName>
    </submittedName>
</protein>
<evidence type="ECO:0000313" key="8">
    <source>
        <dbReference type="RefSeq" id="XP_022333838.1"/>
    </source>
</evidence>
<dbReference type="Pfam" id="PF18428">
    <property type="entry name" value="BRCT_3"/>
    <property type="match status" value="1"/>
</dbReference>
<dbReference type="InterPro" id="IPR002999">
    <property type="entry name" value="Tudor"/>
</dbReference>
<feature type="region of interest" description="Disordered" evidence="4">
    <location>
        <begin position="794"/>
        <end position="836"/>
    </location>
</feature>
<dbReference type="PROSITE" id="PS50172">
    <property type="entry name" value="BRCT"/>
    <property type="match status" value="2"/>
</dbReference>
<evidence type="ECO:0000313" key="6">
    <source>
        <dbReference type="Proteomes" id="UP000694844"/>
    </source>
</evidence>
<evidence type="ECO:0000256" key="3">
    <source>
        <dbReference type="ARBA" id="ARBA00023242"/>
    </source>
</evidence>
<dbReference type="RefSeq" id="XP_022333838.1">
    <property type="nucleotide sequence ID" value="XM_022478130.1"/>
</dbReference>
<feature type="compositionally biased region" description="Polar residues" evidence="4">
    <location>
        <begin position="284"/>
        <end position="315"/>
    </location>
</feature>
<dbReference type="PANTHER" id="PTHR15321">
    <property type="entry name" value="TUMOR SUPPRESSOR P53-BINDING PROTEIN 1"/>
    <property type="match status" value="1"/>
</dbReference>
<feature type="region of interest" description="Disordered" evidence="4">
    <location>
        <begin position="1428"/>
        <end position="1451"/>
    </location>
</feature>
<dbReference type="RefSeq" id="XP_022333837.1">
    <property type="nucleotide sequence ID" value="XM_022478129.1"/>
</dbReference>
<feature type="compositionally biased region" description="Polar residues" evidence="4">
    <location>
        <begin position="682"/>
        <end position="691"/>
    </location>
</feature>
<evidence type="ECO:0000256" key="1">
    <source>
        <dbReference type="ARBA" id="ARBA00004123"/>
    </source>
</evidence>
<feature type="compositionally biased region" description="Basic and acidic residues" evidence="4">
    <location>
        <begin position="587"/>
        <end position="596"/>
    </location>
</feature>
<feature type="domain" description="BRCT" evidence="5">
    <location>
        <begin position="1403"/>
        <end position="1531"/>
    </location>
</feature>
<dbReference type="KEGG" id="cvn:111130869"/>
<feature type="region of interest" description="Disordered" evidence="4">
    <location>
        <begin position="1277"/>
        <end position="1401"/>
    </location>
</feature>
<feature type="region of interest" description="Disordered" evidence="4">
    <location>
        <begin position="108"/>
        <end position="153"/>
    </location>
</feature>
<feature type="compositionally biased region" description="Polar residues" evidence="4">
    <location>
        <begin position="524"/>
        <end position="540"/>
    </location>
</feature>
<feature type="compositionally biased region" description="Polar residues" evidence="4">
    <location>
        <begin position="342"/>
        <end position="357"/>
    </location>
</feature>
<feature type="compositionally biased region" description="Basic and acidic residues" evidence="4">
    <location>
        <begin position="1291"/>
        <end position="1300"/>
    </location>
</feature>